<evidence type="ECO:0000313" key="4">
    <source>
        <dbReference type="Proteomes" id="UP001055712"/>
    </source>
</evidence>
<comment type="caution">
    <text evidence="3">The sequence shown here is derived from an EMBL/GenBank/DDBJ whole genome shotgun (WGS) entry which is preliminary data.</text>
</comment>
<feature type="region of interest" description="Disordered" evidence="2">
    <location>
        <begin position="897"/>
        <end position="928"/>
    </location>
</feature>
<evidence type="ECO:0000256" key="2">
    <source>
        <dbReference type="SAM" id="MobiDB-lite"/>
    </source>
</evidence>
<name>A0A9D4TI02_CHLVU</name>
<reference evidence="3" key="2">
    <citation type="submission" date="2020-11" db="EMBL/GenBank/DDBJ databases">
        <authorList>
            <person name="Cecchin M."/>
            <person name="Marcolungo L."/>
            <person name="Rossato M."/>
            <person name="Girolomoni L."/>
            <person name="Cosentino E."/>
            <person name="Cuine S."/>
            <person name="Li-Beisson Y."/>
            <person name="Delledonne M."/>
            <person name="Ballottari M."/>
        </authorList>
    </citation>
    <scope>NUCLEOTIDE SEQUENCE</scope>
    <source>
        <strain evidence="3">211/11P</strain>
        <tissue evidence="3">Whole cell</tissue>
    </source>
</reference>
<feature type="region of interest" description="Disordered" evidence="2">
    <location>
        <begin position="206"/>
        <end position="225"/>
    </location>
</feature>
<protein>
    <submittedName>
        <fullName evidence="3">Uncharacterized protein</fullName>
    </submittedName>
</protein>
<proteinExistence type="predicted"/>
<evidence type="ECO:0000256" key="1">
    <source>
        <dbReference type="SAM" id="Coils"/>
    </source>
</evidence>
<dbReference type="PANTHER" id="PTHR46725:SF1">
    <property type="entry name" value="COILED-COIL DOMAIN-CONTAINING PROTEIN 57"/>
    <property type="match status" value="1"/>
</dbReference>
<feature type="coiled-coil region" evidence="1">
    <location>
        <begin position="687"/>
        <end position="773"/>
    </location>
</feature>
<dbReference type="GO" id="GO:0045931">
    <property type="term" value="P:positive regulation of mitotic cell cycle"/>
    <property type="evidence" value="ECO:0007669"/>
    <property type="project" value="TreeGrafter"/>
</dbReference>
<dbReference type="EMBL" id="SIDB01000011">
    <property type="protein sequence ID" value="KAI3426069.1"/>
    <property type="molecule type" value="Genomic_DNA"/>
</dbReference>
<dbReference type="OrthoDB" id="515494at2759"/>
<dbReference type="GO" id="GO:0007020">
    <property type="term" value="P:microtubule nucleation"/>
    <property type="evidence" value="ECO:0007669"/>
    <property type="project" value="TreeGrafter"/>
</dbReference>
<sequence length="957" mass="102714">MNTPRPPGLDTGGKFASPAASIRSLSRLLEDDGHTPLASAFSSRPVSRPTTAARGAAEQQLQGMLASKESEAALLRQQLAQLTADFKFNLKLLDERDSELERVDTVTAGLREAAAAREAALQDVRRTASARDAALREKEARVAALEERQKQLVELCERQVADARASRDEEVARCRQDVVLAQSEAAKSKGDAIAAYERQLSAAAASEREARQQASAASDEAEHVRSALQRAEARIAEQELSMQRMVSQFEGALATLQQLEAQYDGLAADASAADAMRTARIADLEREVQGLRASRAALAQERDASVRQLTAAMEQAEAAAAEAKQQYHRAMMDAAEVTEAMAEVRQEAAQQRSRVQAAEEAAAEARAVAATAQASLEREAGAAARAGGLLEAAQLHQEAARREAQQQGELVAQLRQQTAALEAESGDRAKAAEAAEARALEAEQRAQLLADQLEEQRQLHTQLLAGREAEVAEKWERALEAAHGERSTLQQALDLANRQLQAAHRDTETLRLQVQHLRVGAGLDAGPPPLAVPATAGDGTGNSWHASPAGRAGSTHSSGRRRGADGLGSVLPGDGFGRAGGSGQRAEDELEQSMAETASPAGSRDVFSELPAEHYSTPGSYGQQQGRQQHDRQPTAGNAYQQQLHRHIDGLAGKLSSFQRAVDEARLVGQQASAQLAESTNMLPANLQRRQEAAAAEQQLQQRAEERQQFEQERRRLDRQLEQQQQLLREREDELLLLQRAEQARQQQQQQVQQHQQRQLEEARQERQAFEAQQLQRRQLEVDAAAAARPPAVASHGYSSQLPLMQPMQQPDQLPAMQLPTLGTGLSHGSFSSLLLPGRLAAAAPAPAQRRSVSAALAAVSSSCSLLAAPQGHQHGSSYDSSRLEAELPLPTNAGMTLPAVSGTGQAAAGGQQRPGSGGRAGECAGEDPLARARRQVLAAKQYLRSVAELGDGTSGR</sequence>
<feature type="region of interest" description="Disordered" evidence="2">
    <location>
        <begin position="522"/>
        <end position="640"/>
    </location>
</feature>
<dbReference type="InterPro" id="IPR042481">
    <property type="entry name" value="CCDC57"/>
</dbReference>
<dbReference type="GO" id="GO:0005876">
    <property type="term" value="C:spindle microtubule"/>
    <property type="evidence" value="ECO:0007669"/>
    <property type="project" value="TreeGrafter"/>
</dbReference>
<keyword evidence="4" id="KW-1185">Reference proteome</keyword>
<evidence type="ECO:0000313" key="3">
    <source>
        <dbReference type="EMBL" id="KAI3426069.1"/>
    </source>
</evidence>
<dbReference type="PANTHER" id="PTHR46725">
    <property type="entry name" value="COILED-COIL DOMAIN-CONTAINING PROTEIN 57"/>
    <property type="match status" value="1"/>
</dbReference>
<organism evidence="3 4">
    <name type="scientific">Chlorella vulgaris</name>
    <name type="common">Green alga</name>
    <dbReference type="NCBI Taxonomy" id="3077"/>
    <lineage>
        <taxon>Eukaryota</taxon>
        <taxon>Viridiplantae</taxon>
        <taxon>Chlorophyta</taxon>
        <taxon>core chlorophytes</taxon>
        <taxon>Trebouxiophyceae</taxon>
        <taxon>Chlorellales</taxon>
        <taxon>Chlorellaceae</taxon>
        <taxon>Chlorella clade</taxon>
        <taxon>Chlorella</taxon>
    </lineage>
</organism>
<gene>
    <name evidence="3" type="ORF">D9Q98_008037</name>
</gene>
<feature type="region of interest" description="Disordered" evidence="2">
    <location>
        <begin position="36"/>
        <end position="59"/>
    </location>
</feature>
<dbReference type="GO" id="GO:0060271">
    <property type="term" value="P:cilium assembly"/>
    <property type="evidence" value="ECO:0007669"/>
    <property type="project" value="TreeGrafter"/>
</dbReference>
<dbReference type="Proteomes" id="UP001055712">
    <property type="component" value="Unassembled WGS sequence"/>
</dbReference>
<feature type="compositionally biased region" description="Polar residues" evidence="2">
    <location>
        <begin position="40"/>
        <end position="50"/>
    </location>
</feature>
<feature type="compositionally biased region" description="Gly residues" evidence="2">
    <location>
        <begin position="574"/>
        <end position="583"/>
    </location>
</feature>
<keyword evidence="1" id="KW-0175">Coiled coil</keyword>
<feature type="compositionally biased region" description="Low complexity" evidence="2">
    <location>
        <begin position="902"/>
        <end position="915"/>
    </location>
</feature>
<reference evidence="3" key="1">
    <citation type="journal article" date="2019" name="Plant J.">
        <title>Chlorella vulgaris genome assembly and annotation reveals the molecular basis for metabolic acclimation to high light conditions.</title>
        <authorList>
            <person name="Cecchin M."/>
            <person name="Marcolungo L."/>
            <person name="Rossato M."/>
            <person name="Girolomoni L."/>
            <person name="Cosentino E."/>
            <person name="Cuine S."/>
            <person name="Li-Beisson Y."/>
            <person name="Delledonne M."/>
            <person name="Ballottari M."/>
        </authorList>
    </citation>
    <scope>NUCLEOTIDE SEQUENCE</scope>
    <source>
        <strain evidence="3">211/11P</strain>
    </source>
</reference>
<accession>A0A9D4TI02</accession>
<dbReference type="AlphaFoldDB" id="A0A9D4TI02"/>